<keyword evidence="2" id="KW-0067">ATP-binding</keyword>
<sequence length="414" mass="44386">MAIESLDPPAPDPTSIAPLPRISLQAFCESAELAATINEAADDRRMEKTHVKVNMGGAHAAVEAYRTSPTPNVIVLETNASRAELLGHLEALAEYCDAGTKVVVVGRHNDIPLYRELMARAVSEYLVQPIDVLDFISALSSLYNQDVAAPLGRIIAVTGCKGGVGASCVSHNLAWSIARDLDSATVIVDLDLPFGTTGLDFNQDPPQGIAEAVFSPDRLDGNLLDRLLSKCSDKLSILAAPATIERAYDLPETAFDPLLEILRGSTPHIILDVPHVWTAWSRRLLSTADETVIVASPELASLRNVKSLLDNLRGARRNDPAPRIVLNGVGMPRRPEISSADFAKAIEAEPSVVVPFDAKLFGAAANNGQMIAEVEEGARIAAIFQDLARLATGRAAIKRERKGLFDPLLAVFKG</sequence>
<reference evidence="4" key="1">
    <citation type="journal article" date="2022" name="ISME J.">
        <title>Identification of active gaseous-alkane degraders at natural gas seeps.</title>
        <authorList>
            <person name="Farhan Ul Haque M."/>
            <person name="Hernandez M."/>
            <person name="Crombie A.T."/>
            <person name="Murrell J.C."/>
        </authorList>
    </citation>
    <scope>NUCLEOTIDE SEQUENCE</scope>
    <source>
        <strain evidence="4">PC2</strain>
    </source>
</reference>
<evidence type="ECO:0000259" key="3">
    <source>
        <dbReference type="Pfam" id="PF13614"/>
    </source>
</evidence>
<dbReference type="EMBL" id="JAIVFP010000001">
    <property type="protein sequence ID" value="MCI4684697.1"/>
    <property type="molecule type" value="Genomic_DNA"/>
</dbReference>
<dbReference type="Proteomes" id="UP001139104">
    <property type="component" value="Unassembled WGS sequence"/>
</dbReference>
<dbReference type="SUPFAM" id="SSF52540">
    <property type="entry name" value="P-loop containing nucleoside triphosphate hydrolases"/>
    <property type="match status" value="1"/>
</dbReference>
<dbReference type="RefSeq" id="WP_243068583.1">
    <property type="nucleotide sequence ID" value="NZ_JAIVFK010000005.1"/>
</dbReference>
<organism evidence="4 5">
    <name type="scientific">Candidatus Rhodoblastus alkanivorans</name>
    <dbReference type="NCBI Taxonomy" id="2954117"/>
    <lineage>
        <taxon>Bacteria</taxon>
        <taxon>Pseudomonadati</taxon>
        <taxon>Pseudomonadota</taxon>
        <taxon>Alphaproteobacteria</taxon>
        <taxon>Hyphomicrobiales</taxon>
        <taxon>Rhodoblastaceae</taxon>
        <taxon>Rhodoblastus</taxon>
    </lineage>
</organism>
<dbReference type="InterPro" id="IPR011006">
    <property type="entry name" value="CheY-like_superfamily"/>
</dbReference>
<proteinExistence type="predicted"/>
<dbReference type="PANTHER" id="PTHR43384:SF6">
    <property type="entry name" value="SEPTUM SITE-DETERMINING PROTEIN MIND HOMOLOG, CHLOROPLASTIC"/>
    <property type="match status" value="1"/>
</dbReference>
<keyword evidence="5" id="KW-1185">Reference proteome</keyword>
<accession>A0ABS9ZEB5</accession>
<gene>
    <name evidence="4" type="ORF">K2U94_18310</name>
</gene>
<evidence type="ECO:0000256" key="1">
    <source>
        <dbReference type="ARBA" id="ARBA00022741"/>
    </source>
</evidence>
<dbReference type="Gene3D" id="3.40.50.2300">
    <property type="match status" value="1"/>
</dbReference>
<dbReference type="PANTHER" id="PTHR43384">
    <property type="entry name" value="SEPTUM SITE-DETERMINING PROTEIN MIND HOMOLOG, CHLOROPLASTIC-RELATED"/>
    <property type="match status" value="1"/>
</dbReference>
<dbReference type="InterPro" id="IPR050625">
    <property type="entry name" value="ParA/MinD_ATPase"/>
</dbReference>
<keyword evidence="1" id="KW-0547">Nucleotide-binding</keyword>
<evidence type="ECO:0000256" key="2">
    <source>
        <dbReference type="ARBA" id="ARBA00022840"/>
    </source>
</evidence>
<dbReference type="InterPro" id="IPR027417">
    <property type="entry name" value="P-loop_NTPase"/>
</dbReference>
<feature type="domain" description="AAA" evidence="3">
    <location>
        <begin position="153"/>
        <end position="314"/>
    </location>
</feature>
<comment type="caution">
    <text evidence="4">The sequence shown here is derived from an EMBL/GenBank/DDBJ whole genome shotgun (WGS) entry which is preliminary data.</text>
</comment>
<evidence type="ECO:0000313" key="5">
    <source>
        <dbReference type="Proteomes" id="UP001139104"/>
    </source>
</evidence>
<dbReference type="SUPFAM" id="SSF52172">
    <property type="entry name" value="CheY-like"/>
    <property type="match status" value="1"/>
</dbReference>
<evidence type="ECO:0000313" key="4">
    <source>
        <dbReference type="EMBL" id="MCI4684697.1"/>
    </source>
</evidence>
<dbReference type="InterPro" id="IPR025669">
    <property type="entry name" value="AAA_dom"/>
</dbReference>
<name>A0ABS9ZEB5_9HYPH</name>
<protein>
    <submittedName>
        <fullName evidence="4">AAA family ATPase</fullName>
    </submittedName>
</protein>
<dbReference type="Pfam" id="PF13614">
    <property type="entry name" value="AAA_31"/>
    <property type="match status" value="1"/>
</dbReference>
<dbReference type="Gene3D" id="3.40.50.300">
    <property type="entry name" value="P-loop containing nucleotide triphosphate hydrolases"/>
    <property type="match status" value="1"/>
</dbReference>